<accession>A0A183SNQ1</accession>
<evidence type="ECO:0000313" key="1">
    <source>
        <dbReference type="EMBL" id="VDL92234.1"/>
    </source>
</evidence>
<organism evidence="3">
    <name type="scientific">Schistocephalus solidus</name>
    <name type="common">Tapeworm</name>
    <dbReference type="NCBI Taxonomy" id="70667"/>
    <lineage>
        <taxon>Eukaryota</taxon>
        <taxon>Metazoa</taxon>
        <taxon>Spiralia</taxon>
        <taxon>Lophotrochozoa</taxon>
        <taxon>Platyhelminthes</taxon>
        <taxon>Cestoda</taxon>
        <taxon>Eucestoda</taxon>
        <taxon>Diphyllobothriidea</taxon>
        <taxon>Diphyllobothriidae</taxon>
        <taxon>Schistocephalus</taxon>
    </lineage>
</organism>
<dbReference type="OrthoDB" id="410381at2759"/>
<gene>
    <name evidence="1" type="ORF">SSLN_LOCUS5849</name>
</gene>
<dbReference type="AlphaFoldDB" id="A0A183SNQ1"/>
<dbReference type="WBParaSite" id="SSLN_0000604201-mRNA-1">
    <property type="protein sequence ID" value="SSLN_0000604201-mRNA-1"/>
    <property type="gene ID" value="SSLN_0000604201"/>
</dbReference>
<reference evidence="3" key="1">
    <citation type="submission" date="2016-06" db="UniProtKB">
        <authorList>
            <consortium name="WormBaseParasite"/>
        </authorList>
    </citation>
    <scope>IDENTIFICATION</scope>
</reference>
<keyword evidence="2" id="KW-1185">Reference proteome</keyword>
<evidence type="ECO:0000313" key="2">
    <source>
        <dbReference type="Proteomes" id="UP000275846"/>
    </source>
</evidence>
<evidence type="ECO:0000313" key="3">
    <source>
        <dbReference type="WBParaSite" id="SSLN_0000604201-mRNA-1"/>
    </source>
</evidence>
<proteinExistence type="predicted"/>
<reference evidence="1 2" key="2">
    <citation type="submission" date="2018-11" db="EMBL/GenBank/DDBJ databases">
        <authorList>
            <consortium name="Pathogen Informatics"/>
        </authorList>
    </citation>
    <scope>NUCLEOTIDE SEQUENCE [LARGE SCALE GENOMIC DNA]</scope>
    <source>
        <strain evidence="1 2">NST_G2</strain>
    </source>
</reference>
<sequence length="148" mass="16113">MATSRATVTTGGPNQVRVSGVVCASTRAMSDSQTSYIPSLRKSYGGGDSNPAAWVSPPTLAACKVRSLLDNPRSNWPERRKALVARELAHYKVDIPALSEARFYEQSQLEEVGAGFTFFWSGRLKAERRDAGVCFAILNDASWDVCPV</sequence>
<dbReference type="Proteomes" id="UP000275846">
    <property type="component" value="Unassembled WGS sequence"/>
</dbReference>
<name>A0A183SNQ1_SCHSO</name>
<dbReference type="EMBL" id="UYSU01033432">
    <property type="protein sequence ID" value="VDL92234.1"/>
    <property type="molecule type" value="Genomic_DNA"/>
</dbReference>
<protein>
    <submittedName>
        <fullName evidence="3">Endo/exonuclease/phosphatase domain-containing protein</fullName>
    </submittedName>
</protein>